<dbReference type="PANTHER" id="PTHR44520:SF1">
    <property type="entry name" value="TWO-COMPONENT SYSTEM REGULATORY PROTEIN"/>
    <property type="match status" value="1"/>
</dbReference>
<reference evidence="3 4" key="1">
    <citation type="submission" date="2024-09" db="EMBL/GenBank/DDBJ databases">
        <authorList>
            <person name="Sun Q."/>
            <person name="Mori K."/>
        </authorList>
    </citation>
    <scope>NUCLEOTIDE SEQUENCE [LARGE SCALE GENOMIC DNA]</scope>
    <source>
        <strain evidence="3 4">KCTC 23076</strain>
    </source>
</reference>
<dbReference type="Gene3D" id="3.40.50.2300">
    <property type="match status" value="1"/>
</dbReference>
<protein>
    <submittedName>
        <fullName evidence="3">Response regulator</fullName>
    </submittedName>
</protein>
<gene>
    <name evidence="3" type="ORF">ACFFGH_05655</name>
</gene>
<dbReference type="EMBL" id="JBHLTG010000001">
    <property type="protein sequence ID" value="MFC0677337.1"/>
    <property type="molecule type" value="Genomic_DNA"/>
</dbReference>
<keyword evidence="1" id="KW-0597">Phosphoprotein</keyword>
<proteinExistence type="predicted"/>
<sequence length="152" mass="16767">MTKTPTVLLAEDSPDDRFLIERALRRSRQQVSLQVVADGEEAIAYLGGEGAFADRQRHPMPQLLLLDWKLSRRSGLEVLRWIRARPYLDALPVVVLTASGEDGDLHAAFAARANSFLQKPGASGDLLDLIDCTLAYWLRHNLAPAAPCIPVP</sequence>
<evidence type="ECO:0000313" key="3">
    <source>
        <dbReference type="EMBL" id="MFC0677337.1"/>
    </source>
</evidence>
<accession>A0ABV6RLS4</accession>
<name>A0ABV6RLS4_9GAMM</name>
<dbReference type="SMART" id="SM00448">
    <property type="entry name" value="REC"/>
    <property type="match status" value="1"/>
</dbReference>
<dbReference type="RefSeq" id="WP_386665677.1">
    <property type="nucleotide sequence ID" value="NZ_JBHLTG010000001.1"/>
</dbReference>
<dbReference type="InterPro" id="IPR052893">
    <property type="entry name" value="TCS_response_regulator"/>
</dbReference>
<organism evidence="3 4">
    <name type="scientific">Lysobacter korlensis</name>
    <dbReference type="NCBI Taxonomy" id="553636"/>
    <lineage>
        <taxon>Bacteria</taxon>
        <taxon>Pseudomonadati</taxon>
        <taxon>Pseudomonadota</taxon>
        <taxon>Gammaproteobacteria</taxon>
        <taxon>Lysobacterales</taxon>
        <taxon>Lysobacteraceae</taxon>
        <taxon>Lysobacter</taxon>
    </lineage>
</organism>
<dbReference type="PROSITE" id="PS50110">
    <property type="entry name" value="RESPONSE_REGULATORY"/>
    <property type="match status" value="1"/>
</dbReference>
<keyword evidence="4" id="KW-1185">Reference proteome</keyword>
<dbReference type="InterPro" id="IPR001789">
    <property type="entry name" value="Sig_transdc_resp-reg_receiver"/>
</dbReference>
<evidence type="ECO:0000256" key="1">
    <source>
        <dbReference type="PROSITE-ProRule" id="PRU00169"/>
    </source>
</evidence>
<feature type="modified residue" description="4-aspartylphosphate" evidence="1">
    <location>
        <position position="67"/>
    </location>
</feature>
<dbReference type="InterPro" id="IPR011006">
    <property type="entry name" value="CheY-like_superfamily"/>
</dbReference>
<feature type="domain" description="Response regulatory" evidence="2">
    <location>
        <begin position="6"/>
        <end position="134"/>
    </location>
</feature>
<dbReference type="SUPFAM" id="SSF52172">
    <property type="entry name" value="CheY-like"/>
    <property type="match status" value="1"/>
</dbReference>
<dbReference type="Proteomes" id="UP001589896">
    <property type="component" value="Unassembled WGS sequence"/>
</dbReference>
<dbReference type="PANTHER" id="PTHR44520">
    <property type="entry name" value="RESPONSE REGULATOR RCP1-RELATED"/>
    <property type="match status" value="1"/>
</dbReference>
<evidence type="ECO:0000259" key="2">
    <source>
        <dbReference type="PROSITE" id="PS50110"/>
    </source>
</evidence>
<comment type="caution">
    <text evidence="3">The sequence shown here is derived from an EMBL/GenBank/DDBJ whole genome shotgun (WGS) entry which is preliminary data.</text>
</comment>
<evidence type="ECO:0000313" key="4">
    <source>
        <dbReference type="Proteomes" id="UP001589896"/>
    </source>
</evidence>
<dbReference type="Pfam" id="PF00072">
    <property type="entry name" value="Response_reg"/>
    <property type="match status" value="1"/>
</dbReference>
<dbReference type="CDD" id="cd17557">
    <property type="entry name" value="REC_Rcp-like"/>
    <property type="match status" value="1"/>
</dbReference>